<evidence type="ECO:0000259" key="9">
    <source>
        <dbReference type="Pfam" id="PF02882"/>
    </source>
</evidence>
<dbReference type="GO" id="GO:0005829">
    <property type="term" value="C:cytosol"/>
    <property type="evidence" value="ECO:0007669"/>
    <property type="project" value="TreeGrafter"/>
</dbReference>
<dbReference type="NCBIfam" id="NF010783">
    <property type="entry name" value="PRK14186.1"/>
    <property type="match status" value="1"/>
</dbReference>
<dbReference type="InterPro" id="IPR036291">
    <property type="entry name" value="NAD(P)-bd_dom_sf"/>
</dbReference>
<gene>
    <name evidence="10" type="ORF">CDCA_CDCA09G2669</name>
</gene>
<keyword evidence="11" id="KW-1185">Reference proteome</keyword>
<evidence type="ECO:0000256" key="4">
    <source>
        <dbReference type="ARBA" id="ARBA00022801"/>
    </source>
</evidence>
<comment type="caution">
    <text evidence="10">The sequence shown here is derived from an EMBL/GenBank/DDBJ whole genome shotgun (WGS) entry which is preliminary data.</text>
</comment>
<keyword evidence="5" id="KW-0521">NADP</keyword>
<dbReference type="FunFam" id="3.40.50.720:FF:000006">
    <property type="entry name" value="Bifunctional protein FolD"/>
    <property type="match status" value="1"/>
</dbReference>
<dbReference type="GO" id="GO:0004488">
    <property type="term" value="F:methylenetetrahydrofolate dehydrogenase (NADP+) activity"/>
    <property type="evidence" value="ECO:0007669"/>
    <property type="project" value="InterPro"/>
</dbReference>
<dbReference type="AlphaFoldDB" id="A0AAV9IX00"/>
<dbReference type="InterPro" id="IPR020867">
    <property type="entry name" value="THF_DH/CycHdrlase_CS"/>
</dbReference>
<dbReference type="Pfam" id="PF02882">
    <property type="entry name" value="THF_DHG_CYH_C"/>
    <property type="match status" value="1"/>
</dbReference>
<keyword evidence="3" id="KW-0554">One-carbon metabolism</keyword>
<evidence type="ECO:0008006" key="12">
    <source>
        <dbReference type="Google" id="ProtNLM"/>
    </source>
</evidence>
<dbReference type="FunFam" id="3.40.50.10860:FF:000005">
    <property type="entry name" value="C-1-tetrahydrofolate synthase, cytoplasmic, putative"/>
    <property type="match status" value="1"/>
</dbReference>
<comment type="subunit">
    <text evidence="2">Homodimer.</text>
</comment>
<keyword evidence="4" id="KW-0378">Hydrolase</keyword>
<evidence type="ECO:0000256" key="2">
    <source>
        <dbReference type="ARBA" id="ARBA00011738"/>
    </source>
</evidence>
<dbReference type="SUPFAM" id="SSF53223">
    <property type="entry name" value="Aminoacid dehydrogenase-like, N-terminal domain"/>
    <property type="match status" value="1"/>
</dbReference>
<dbReference type="GO" id="GO:0004477">
    <property type="term" value="F:methenyltetrahydrofolate cyclohydrolase activity"/>
    <property type="evidence" value="ECO:0007669"/>
    <property type="project" value="TreeGrafter"/>
</dbReference>
<evidence type="ECO:0000256" key="3">
    <source>
        <dbReference type="ARBA" id="ARBA00022563"/>
    </source>
</evidence>
<dbReference type="PROSITE" id="PS00767">
    <property type="entry name" value="THF_DHG_CYH_2"/>
    <property type="match status" value="1"/>
</dbReference>
<evidence type="ECO:0000313" key="10">
    <source>
        <dbReference type="EMBL" id="KAK4536644.1"/>
    </source>
</evidence>
<dbReference type="Proteomes" id="UP001301350">
    <property type="component" value="Unassembled WGS sequence"/>
</dbReference>
<evidence type="ECO:0000256" key="6">
    <source>
        <dbReference type="ARBA" id="ARBA00023002"/>
    </source>
</evidence>
<keyword evidence="6" id="KW-0560">Oxidoreductase</keyword>
<evidence type="ECO:0000259" key="8">
    <source>
        <dbReference type="Pfam" id="PF00763"/>
    </source>
</evidence>
<dbReference type="Gene3D" id="3.40.50.10860">
    <property type="entry name" value="Leucine Dehydrogenase, chain A, domain 1"/>
    <property type="match status" value="1"/>
</dbReference>
<sequence length="347" mass="38588">MRECRYISWKGQAWRSARWMLSRQVRRRSVQAAQPRMQTPTSVGEQPSAKVIDGKRIAKTVREEVAVEVRELKEKHGVTPGLAVIMVGTRSDSMRYVENKRKACKEVGIHSYLLPLQELFPQDRLLELIEDLNRQPQIHGILVQLPLPERLDTGRILESIRVEKDVDGFHPMNMGRFCLRNPTRPPLSISCTPLGCLELLDRHQVPLSGKRAVVLGRSNVVGLPMAMLLMARDATVTICHSKTEQLAERVREADIVVAAMGQPELVKGDWIKPGAVVIDVGMNTVMDRDARHGVRLAGDVEYAAAKERASLITPVPGGVGPMTVAMLLRNTVRATRRAVEGGEKSPS</sequence>
<feature type="domain" description="Tetrahydrofolate dehydrogenase/cyclohydrolase NAD(P)-binding" evidence="9">
    <location>
        <begin position="190"/>
        <end position="337"/>
    </location>
</feature>
<name>A0AAV9IX00_CYACA</name>
<dbReference type="PANTHER" id="PTHR48099:SF5">
    <property type="entry name" value="C-1-TETRAHYDROFOLATE SYNTHASE, CYTOPLASMIC"/>
    <property type="match status" value="1"/>
</dbReference>
<dbReference type="GO" id="GO:0035999">
    <property type="term" value="P:tetrahydrofolate interconversion"/>
    <property type="evidence" value="ECO:0007669"/>
    <property type="project" value="TreeGrafter"/>
</dbReference>
<dbReference type="NCBIfam" id="NF008058">
    <property type="entry name" value="PRK10792.1"/>
    <property type="match status" value="1"/>
</dbReference>
<dbReference type="InterPro" id="IPR000672">
    <property type="entry name" value="THF_DH/CycHdrlase"/>
</dbReference>
<evidence type="ECO:0000256" key="1">
    <source>
        <dbReference type="ARBA" id="ARBA00004777"/>
    </source>
</evidence>
<dbReference type="Gene3D" id="3.40.50.720">
    <property type="entry name" value="NAD(P)-binding Rossmann-like Domain"/>
    <property type="match status" value="1"/>
</dbReference>
<reference evidence="10 11" key="1">
    <citation type="submission" date="2022-07" db="EMBL/GenBank/DDBJ databases">
        <title>Genome-wide signatures of adaptation to extreme environments.</title>
        <authorList>
            <person name="Cho C.H."/>
            <person name="Yoon H.S."/>
        </authorList>
    </citation>
    <scope>NUCLEOTIDE SEQUENCE [LARGE SCALE GENOMIC DNA]</scope>
    <source>
        <strain evidence="10 11">DBV 063 E5</strain>
    </source>
</reference>
<dbReference type="PRINTS" id="PR00085">
    <property type="entry name" value="THFDHDRGNASE"/>
</dbReference>
<evidence type="ECO:0000256" key="7">
    <source>
        <dbReference type="ARBA" id="ARBA00023268"/>
    </source>
</evidence>
<dbReference type="InterPro" id="IPR020631">
    <property type="entry name" value="THF_DH/CycHdrlase_NAD-bd_dom"/>
</dbReference>
<protein>
    <recommendedName>
        <fullName evidence="12">Methenyltetrahydrofolate cyclohydrolase</fullName>
    </recommendedName>
</protein>
<dbReference type="CDD" id="cd01080">
    <property type="entry name" value="NAD_bind_m-THF_DH_Cyclohyd"/>
    <property type="match status" value="1"/>
</dbReference>
<feature type="domain" description="Tetrahydrofolate dehydrogenase/cyclohydrolase catalytic" evidence="8">
    <location>
        <begin position="52"/>
        <end position="167"/>
    </location>
</feature>
<comment type="pathway">
    <text evidence="1">One-carbon metabolism; tetrahydrofolate interconversion.</text>
</comment>
<organism evidence="10 11">
    <name type="scientific">Cyanidium caldarium</name>
    <name type="common">Red alga</name>
    <dbReference type="NCBI Taxonomy" id="2771"/>
    <lineage>
        <taxon>Eukaryota</taxon>
        <taxon>Rhodophyta</taxon>
        <taxon>Bangiophyceae</taxon>
        <taxon>Cyanidiales</taxon>
        <taxon>Cyanidiaceae</taxon>
        <taxon>Cyanidium</taxon>
    </lineage>
</organism>
<proteinExistence type="inferred from homology"/>
<dbReference type="PANTHER" id="PTHR48099">
    <property type="entry name" value="C-1-TETRAHYDROFOLATE SYNTHASE, CYTOPLASMIC-RELATED"/>
    <property type="match status" value="1"/>
</dbReference>
<accession>A0AAV9IX00</accession>
<dbReference type="SUPFAM" id="SSF51735">
    <property type="entry name" value="NAD(P)-binding Rossmann-fold domains"/>
    <property type="match status" value="1"/>
</dbReference>
<dbReference type="Pfam" id="PF00763">
    <property type="entry name" value="THF_DHG_CYH"/>
    <property type="match status" value="1"/>
</dbReference>
<dbReference type="HAMAP" id="MF_01576">
    <property type="entry name" value="THF_DHG_CYH"/>
    <property type="match status" value="1"/>
</dbReference>
<evidence type="ECO:0000256" key="5">
    <source>
        <dbReference type="ARBA" id="ARBA00022857"/>
    </source>
</evidence>
<evidence type="ECO:0000313" key="11">
    <source>
        <dbReference type="Proteomes" id="UP001301350"/>
    </source>
</evidence>
<dbReference type="InterPro" id="IPR020630">
    <property type="entry name" value="THF_DH/CycHdrlase_cat_dom"/>
</dbReference>
<keyword evidence="7" id="KW-0511">Multifunctional enzyme</keyword>
<dbReference type="InterPro" id="IPR046346">
    <property type="entry name" value="Aminoacid_DH-like_N_sf"/>
</dbReference>
<dbReference type="EMBL" id="JANCYW010000009">
    <property type="protein sequence ID" value="KAK4536644.1"/>
    <property type="molecule type" value="Genomic_DNA"/>
</dbReference>